<gene>
    <name evidence="1" type="ORF">DF947_13925</name>
</gene>
<dbReference type="RefSeq" id="WP_109930638.1">
    <property type="nucleotide sequence ID" value="NZ_QGNY01000004.1"/>
</dbReference>
<dbReference type="OrthoDB" id="1268985at2"/>
<organism evidence="1 2">
    <name type="scientific">Pedobacter paludis</name>
    <dbReference type="NCBI Taxonomy" id="2203212"/>
    <lineage>
        <taxon>Bacteria</taxon>
        <taxon>Pseudomonadati</taxon>
        <taxon>Bacteroidota</taxon>
        <taxon>Sphingobacteriia</taxon>
        <taxon>Sphingobacteriales</taxon>
        <taxon>Sphingobacteriaceae</taxon>
        <taxon>Pedobacter</taxon>
    </lineage>
</organism>
<reference evidence="2" key="1">
    <citation type="submission" date="2018-05" db="EMBL/GenBank/DDBJ databases">
        <title>Pedobacter paludis sp. nov., isolated from wetland soil.</title>
        <authorList>
            <person name="Zhang Y."/>
        </authorList>
    </citation>
    <scope>NUCLEOTIDE SEQUENCE [LARGE SCALE GENOMIC DNA]</scope>
    <source>
        <strain evidence="2">R-8</strain>
    </source>
</reference>
<dbReference type="EMBL" id="QGNY01000004">
    <property type="protein sequence ID" value="PWS31679.1"/>
    <property type="molecule type" value="Genomic_DNA"/>
</dbReference>
<proteinExistence type="predicted"/>
<evidence type="ECO:0000313" key="1">
    <source>
        <dbReference type="EMBL" id="PWS31679.1"/>
    </source>
</evidence>
<keyword evidence="2" id="KW-1185">Reference proteome</keyword>
<comment type="caution">
    <text evidence="1">The sequence shown here is derived from an EMBL/GenBank/DDBJ whole genome shotgun (WGS) entry which is preliminary data.</text>
</comment>
<evidence type="ECO:0008006" key="3">
    <source>
        <dbReference type="Google" id="ProtNLM"/>
    </source>
</evidence>
<sequence>MILSTKNTTEHLLKKTGGQIYYGPFSGLNIPDKLISELSVSEILGLYESCLFPVWEALLSKQVNNIMMIGGGHGYYSATLSYLFQPNETYIFEANMAYHEMIIEWCKYNKINTPNLFPLATQEILATWEKPVELLICDCEGGESYLLNPLVYTWQLNCDIVVEVHPFIVDNLVSDIIKKFKKSHRIKIIYDDFNEDDKIAKILNGFSLQKLQYDKHPNHRWILKDGAKVFTSGLFLFLEKI</sequence>
<protein>
    <recommendedName>
        <fullName evidence="3">FkbM family methyltransferase</fullName>
    </recommendedName>
</protein>
<name>A0A317F1B9_9SPHI</name>
<dbReference type="AlphaFoldDB" id="A0A317F1B9"/>
<accession>A0A317F1B9</accession>
<dbReference type="Proteomes" id="UP000245391">
    <property type="component" value="Unassembled WGS sequence"/>
</dbReference>
<evidence type="ECO:0000313" key="2">
    <source>
        <dbReference type="Proteomes" id="UP000245391"/>
    </source>
</evidence>